<dbReference type="Proteomes" id="UP001458880">
    <property type="component" value="Unassembled WGS sequence"/>
</dbReference>
<accession>A0AAW1IRU5</accession>
<sequence length="197" mass="22048">MEANQFLKVAWKNVLKDHYHRSGFKSVDKVLFPSLLKKTIEAGCSSRSNTIGGFSGAGIYPLNKEKILEKAIESTVFDEALYLTKHLKEIRSCRLNTVSDTNTDTPVSSTVSAGPFSPEQLEASILSVLQRQQKPITSGKRTKVRRKFTECLTSAEVVEGTTAEAKMKQQEKEKQLKEKQKKVIKKRKTAQVTARTS</sequence>
<feature type="compositionally biased region" description="Basic and acidic residues" evidence="1">
    <location>
        <begin position="165"/>
        <end position="178"/>
    </location>
</feature>
<organism evidence="2 3">
    <name type="scientific">Popillia japonica</name>
    <name type="common">Japanese beetle</name>
    <dbReference type="NCBI Taxonomy" id="7064"/>
    <lineage>
        <taxon>Eukaryota</taxon>
        <taxon>Metazoa</taxon>
        <taxon>Ecdysozoa</taxon>
        <taxon>Arthropoda</taxon>
        <taxon>Hexapoda</taxon>
        <taxon>Insecta</taxon>
        <taxon>Pterygota</taxon>
        <taxon>Neoptera</taxon>
        <taxon>Endopterygota</taxon>
        <taxon>Coleoptera</taxon>
        <taxon>Polyphaga</taxon>
        <taxon>Scarabaeiformia</taxon>
        <taxon>Scarabaeidae</taxon>
        <taxon>Rutelinae</taxon>
        <taxon>Popillia</taxon>
    </lineage>
</organism>
<keyword evidence="3" id="KW-1185">Reference proteome</keyword>
<feature type="compositionally biased region" description="Basic residues" evidence="1">
    <location>
        <begin position="179"/>
        <end position="189"/>
    </location>
</feature>
<reference evidence="2 3" key="1">
    <citation type="journal article" date="2024" name="BMC Genomics">
        <title>De novo assembly and annotation of Popillia japonica's genome with initial clues to its potential as an invasive pest.</title>
        <authorList>
            <person name="Cucini C."/>
            <person name="Boschi S."/>
            <person name="Funari R."/>
            <person name="Cardaioli E."/>
            <person name="Iannotti N."/>
            <person name="Marturano G."/>
            <person name="Paoli F."/>
            <person name="Bruttini M."/>
            <person name="Carapelli A."/>
            <person name="Frati F."/>
            <person name="Nardi F."/>
        </authorList>
    </citation>
    <scope>NUCLEOTIDE SEQUENCE [LARGE SCALE GENOMIC DNA]</scope>
    <source>
        <strain evidence="2">DMR45628</strain>
    </source>
</reference>
<feature type="region of interest" description="Disordered" evidence="1">
    <location>
        <begin position="163"/>
        <end position="197"/>
    </location>
</feature>
<protein>
    <submittedName>
        <fullName evidence="2">Uncharacterized protein</fullName>
    </submittedName>
</protein>
<dbReference type="AlphaFoldDB" id="A0AAW1IRU5"/>
<dbReference type="EMBL" id="JASPKY010000574">
    <property type="protein sequence ID" value="KAK9692641.1"/>
    <property type="molecule type" value="Genomic_DNA"/>
</dbReference>
<evidence type="ECO:0000256" key="1">
    <source>
        <dbReference type="SAM" id="MobiDB-lite"/>
    </source>
</evidence>
<gene>
    <name evidence="2" type="ORF">QE152_g35022</name>
</gene>
<evidence type="ECO:0000313" key="3">
    <source>
        <dbReference type="Proteomes" id="UP001458880"/>
    </source>
</evidence>
<comment type="caution">
    <text evidence="2">The sequence shown here is derived from an EMBL/GenBank/DDBJ whole genome shotgun (WGS) entry which is preliminary data.</text>
</comment>
<proteinExistence type="predicted"/>
<evidence type="ECO:0000313" key="2">
    <source>
        <dbReference type="EMBL" id="KAK9692641.1"/>
    </source>
</evidence>
<name>A0AAW1IRU5_POPJA</name>